<name>A0A6J8D574_MYTCO</name>
<reference evidence="3 4" key="1">
    <citation type="submission" date="2020-06" db="EMBL/GenBank/DDBJ databases">
        <authorList>
            <person name="Li R."/>
            <person name="Bekaert M."/>
        </authorList>
    </citation>
    <scope>NUCLEOTIDE SEQUENCE [LARGE SCALE GENOMIC DNA]</scope>
    <source>
        <strain evidence="4">wild</strain>
    </source>
</reference>
<sequence>MHDEPCCDRCYKRTHNRCVDVLSLKSIHNVKSSAAFGELEDEIENLICNISSTEENKRSFLNNLLKEKMEVLEEIEKNRAIWNENLDLMQMKLESELAKIYNAMKEEVSGELHEIKYLKHLVDISQKTKDQIKTNSNDVKCFLTMKSLSKEIQQAHSELESLSSMSSLHEVNLNFLPNNDILNELVSLGTISLDEERKPMSIERFHLKQAQTISDQNEQIFSKASSSNYSTYLHRPRKERRAINLHTKSEPFNTKTESPSTACDENIFMDRDNRRLILYDENGRFNGCINLTVKPDAVHIVSEEEIQVIHGNPPKKLTLHLGESKSSNFAISSRFQACIIIAVFLSLVLYISLCYKNSVNIFNQLGRFLTIFIVCSLLVLCCRFLFDGMSQTASRVFRGKVKTHASPHSVIDTSQQWKIARQSNLYAEFQNSGYWQ</sequence>
<dbReference type="Proteomes" id="UP000507470">
    <property type="component" value="Unassembled WGS sequence"/>
</dbReference>
<evidence type="ECO:0000313" key="4">
    <source>
        <dbReference type="Proteomes" id="UP000507470"/>
    </source>
</evidence>
<keyword evidence="2" id="KW-0472">Membrane</keyword>
<gene>
    <name evidence="3" type="ORF">MCOR_37120</name>
</gene>
<keyword evidence="4" id="KW-1185">Reference proteome</keyword>
<dbReference type="OrthoDB" id="6131320at2759"/>
<evidence type="ECO:0000256" key="1">
    <source>
        <dbReference type="SAM" id="Coils"/>
    </source>
</evidence>
<feature type="transmembrane region" description="Helical" evidence="2">
    <location>
        <begin position="335"/>
        <end position="353"/>
    </location>
</feature>
<dbReference type="EMBL" id="CACVKT020006700">
    <property type="protein sequence ID" value="CAC5403215.1"/>
    <property type="molecule type" value="Genomic_DNA"/>
</dbReference>
<keyword evidence="2" id="KW-0812">Transmembrane</keyword>
<proteinExistence type="predicted"/>
<accession>A0A6J8D574</accession>
<dbReference type="AlphaFoldDB" id="A0A6J8D574"/>
<keyword evidence="1" id="KW-0175">Coiled coil</keyword>
<organism evidence="3 4">
    <name type="scientific">Mytilus coruscus</name>
    <name type="common">Sea mussel</name>
    <dbReference type="NCBI Taxonomy" id="42192"/>
    <lineage>
        <taxon>Eukaryota</taxon>
        <taxon>Metazoa</taxon>
        <taxon>Spiralia</taxon>
        <taxon>Lophotrochozoa</taxon>
        <taxon>Mollusca</taxon>
        <taxon>Bivalvia</taxon>
        <taxon>Autobranchia</taxon>
        <taxon>Pteriomorphia</taxon>
        <taxon>Mytilida</taxon>
        <taxon>Mytiloidea</taxon>
        <taxon>Mytilidae</taxon>
        <taxon>Mytilinae</taxon>
        <taxon>Mytilus</taxon>
    </lineage>
</organism>
<protein>
    <submittedName>
        <fullName evidence="3">Uncharacterized protein</fullName>
    </submittedName>
</protein>
<evidence type="ECO:0000256" key="2">
    <source>
        <dbReference type="SAM" id="Phobius"/>
    </source>
</evidence>
<feature type="transmembrane region" description="Helical" evidence="2">
    <location>
        <begin position="365"/>
        <end position="386"/>
    </location>
</feature>
<feature type="coiled-coil region" evidence="1">
    <location>
        <begin position="36"/>
        <end position="92"/>
    </location>
</feature>
<keyword evidence="2" id="KW-1133">Transmembrane helix</keyword>
<evidence type="ECO:0000313" key="3">
    <source>
        <dbReference type="EMBL" id="CAC5403215.1"/>
    </source>
</evidence>